<comment type="caution">
    <text evidence="1">The sequence shown here is derived from an EMBL/GenBank/DDBJ whole genome shotgun (WGS) entry which is preliminary data.</text>
</comment>
<accession>A0A4E0Q2X9</accession>
<dbReference type="AlphaFoldDB" id="A0A4E0Q2X9"/>
<proteinExistence type="predicted"/>
<gene>
    <name evidence="1" type="ORF">CUN85_11400</name>
</gene>
<evidence type="ECO:0000313" key="2">
    <source>
        <dbReference type="Proteomes" id="UP000297295"/>
    </source>
</evidence>
<keyword evidence="2" id="KW-1185">Reference proteome</keyword>
<evidence type="ECO:0000313" key="1">
    <source>
        <dbReference type="EMBL" id="TGC07403.1"/>
    </source>
</evidence>
<protein>
    <submittedName>
        <fullName evidence="1">Uncharacterized protein</fullName>
    </submittedName>
</protein>
<dbReference type="OrthoDB" id="142147at2157"/>
<name>A0A4E0Q2X9_9EURY</name>
<dbReference type="Proteomes" id="UP000297295">
    <property type="component" value="Unassembled WGS sequence"/>
</dbReference>
<sequence>MYNNLRLLIIEEIQNQNKSYLLEDVEVRDTVSEEHLVKDVLRELMGHIYNRITVSELCKILKDNFDILSRYCCDFIQRLIIELDMYCPDRKHPYFVEGNKQVA</sequence>
<organism evidence="1 2">
    <name type="scientific">Methanolobus halotolerans</name>
    <dbReference type="NCBI Taxonomy" id="2052935"/>
    <lineage>
        <taxon>Archaea</taxon>
        <taxon>Methanobacteriati</taxon>
        <taxon>Methanobacteriota</taxon>
        <taxon>Stenosarchaea group</taxon>
        <taxon>Methanomicrobia</taxon>
        <taxon>Methanosarcinales</taxon>
        <taxon>Methanosarcinaceae</taxon>
        <taxon>Methanolobus</taxon>
    </lineage>
</organism>
<reference evidence="1 2" key="1">
    <citation type="submission" date="2017-11" db="EMBL/GenBank/DDBJ databases">
        <title>Isolation and Characterization of Methanogenic Archaea from Saline Meromictic Lake at Siberia.</title>
        <authorList>
            <person name="Shen Y."/>
            <person name="Huang H.-H."/>
            <person name="Lai M.-C."/>
            <person name="Chen S.-C."/>
        </authorList>
    </citation>
    <scope>NUCLEOTIDE SEQUENCE [LARGE SCALE GENOMIC DNA]</scope>
    <source>
        <strain evidence="1 2">SY-01</strain>
    </source>
</reference>
<dbReference type="EMBL" id="PGGK01000016">
    <property type="protein sequence ID" value="TGC07403.1"/>
    <property type="molecule type" value="Genomic_DNA"/>
</dbReference>